<sequence length="98" mass="11257">MYGKELVDLPQRMVRQRDDEAKNALSMFMIDPQERDVIVAREALRDTKHKAFVDIFVDKKSSHNVLSSNKPIKQGLEGNFTKPYSPLNPLNHTKCEAD</sequence>
<evidence type="ECO:0000256" key="1">
    <source>
        <dbReference type="SAM" id="MobiDB-lite"/>
    </source>
</evidence>
<dbReference type="AlphaFoldDB" id="A0A7J7BV53"/>
<name>A0A7J7BV53_TRIWF</name>
<keyword evidence="3" id="KW-1185">Reference proteome</keyword>
<protein>
    <submittedName>
        <fullName evidence="2">Uncharacterized protein</fullName>
    </submittedName>
</protein>
<dbReference type="InParanoid" id="A0A7J7BV53"/>
<dbReference type="Proteomes" id="UP000593562">
    <property type="component" value="Unassembled WGS sequence"/>
</dbReference>
<proteinExistence type="predicted"/>
<accession>A0A7J7BV53</accession>
<organism evidence="2 3">
    <name type="scientific">Tripterygium wilfordii</name>
    <name type="common">Thunder God vine</name>
    <dbReference type="NCBI Taxonomy" id="458696"/>
    <lineage>
        <taxon>Eukaryota</taxon>
        <taxon>Viridiplantae</taxon>
        <taxon>Streptophyta</taxon>
        <taxon>Embryophyta</taxon>
        <taxon>Tracheophyta</taxon>
        <taxon>Spermatophyta</taxon>
        <taxon>Magnoliopsida</taxon>
        <taxon>eudicotyledons</taxon>
        <taxon>Gunneridae</taxon>
        <taxon>Pentapetalae</taxon>
        <taxon>rosids</taxon>
        <taxon>fabids</taxon>
        <taxon>Celastrales</taxon>
        <taxon>Celastraceae</taxon>
        <taxon>Tripterygium</taxon>
    </lineage>
</organism>
<gene>
    <name evidence="2" type="ORF">HS088_TW23G00461</name>
</gene>
<dbReference type="EMBL" id="JAAARO010000023">
    <property type="protein sequence ID" value="KAF5725734.1"/>
    <property type="molecule type" value="Genomic_DNA"/>
</dbReference>
<feature type="region of interest" description="Disordered" evidence="1">
    <location>
        <begin position="67"/>
        <end position="98"/>
    </location>
</feature>
<reference evidence="2 3" key="1">
    <citation type="journal article" date="2020" name="Nat. Commun.">
        <title>Genome of Tripterygium wilfordii and identification of cytochrome P450 involved in triptolide biosynthesis.</title>
        <authorList>
            <person name="Tu L."/>
            <person name="Su P."/>
            <person name="Zhang Z."/>
            <person name="Gao L."/>
            <person name="Wang J."/>
            <person name="Hu T."/>
            <person name="Zhou J."/>
            <person name="Zhang Y."/>
            <person name="Zhao Y."/>
            <person name="Liu Y."/>
            <person name="Song Y."/>
            <person name="Tong Y."/>
            <person name="Lu Y."/>
            <person name="Yang J."/>
            <person name="Xu C."/>
            <person name="Jia M."/>
            <person name="Peters R.J."/>
            <person name="Huang L."/>
            <person name="Gao W."/>
        </authorList>
    </citation>
    <scope>NUCLEOTIDE SEQUENCE [LARGE SCALE GENOMIC DNA]</scope>
    <source>
        <strain evidence="3">cv. XIE 37</strain>
        <tissue evidence="2">Leaf</tissue>
    </source>
</reference>
<evidence type="ECO:0000313" key="3">
    <source>
        <dbReference type="Proteomes" id="UP000593562"/>
    </source>
</evidence>
<evidence type="ECO:0000313" key="2">
    <source>
        <dbReference type="EMBL" id="KAF5725734.1"/>
    </source>
</evidence>
<comment type="caution">
    <text evidence="2">The sequence shown here is derived from an EMBL/GenBank/DDBJ whole genome shotgun (WGS) entry which is preliminary data.</text>
</comment>